<name>A0ABT2UN39_9BACL</name>
<protein>
    <submittedName>
        <fullName evidence="2">Uncharacterized protein</fullName>
    </submittedName>
</protein>
<feature type="transmembrane region" description="Helical" evidence="1">
    <location>
        <begin position="7"/>
        <end position="27"/>
    </location>
</feature>
<accession>A0ABT2UN39</accession>
<organism evidence="2 3">
    <name type="scientific">Paenibacillus baimaensis</name>
    <dbReference type="NCBI Taxonomy" id="2982185"/>
    <lineage>
        <taxon>Bacteria</taxon>
        <taxon>Bacillati</taxon>
        <taxon>Bacillota</taxon>
        <taxon>Bacilli</taxon>
        <taxon>Bacillales</taxon>
        <taxon>Paenibacillaceae</taxon>
        <taxon>Paenibacillus</taxon>
    </lineage>
</organism>
<keyword evidence="1" id="KW-0812">Transmembrane</keyword>
<sequence>MIGNVHKALWVCSSGAPILIAFSAAWVLGKSTYTLPVIFVFVAVGLIVLASVSFHSMKSRLAVIAVRVKKVTPNDKIMIQYALSYVLPFTSIVWDKINPFMSLVISVVVLVVLLLAHSPTANPLLFFIGYHFYEIETENGIGSYTVMSRRAIRNKDELTNVIRITEYLLLDRSGGR</sequence>
<feature type="transmembrane region" description="Helical" evidence="1">
    <location>
        <begin position="100"/>
        <end position="116"/>
    </location>
</feature>
<keyword evidence="1" id="KW-1133">Transmembrane helix</keyword>
<reference evidence="2 3" key="1">
    <citation type="submission" date="2022-09" db="EMBL/GenBank/DDBJ databases">
        <authorList>
            <person name="Han X.L."/>
            <person name="Wang Q."/>
            <person name="Lu T."/>
        </authorList>
    </citation>
    <scope>NUCLEOTIDE SEQUENCE [LARGE SCALE GENOMIC DNA]</scope>
    <source>
        <strain evidence="2 3">WQ 127069</strain>
    </source>
</reference>
<keyword evidence="1" id="KW-0472">Membrane</keyword>
<dbReference type="EMBL" id="JAOQIO010000098">
    <property type="protein sequence ID" value="MCU6796069.1"/>
    <property type="molecule type" value="Genomic_DNA"/>
</dbReference>
<evidence type="ECO:0000256" key="1">
    <source>
        <dbReference type="SAM" id="Phobius"/>
    </source>
</evidence>
<dbReference type="Proteomes" id="UP001652445">
    <property type="component" value="Unassembled WGS sequence"/>
</dbReference>
<keyword evidence="3" id="KW-1185">Reference proteome</keyword>
<feature type="transmembrane region" description="Helical" evidence="1">
    <location>
        <begin position="77"/>
        <end position="94"/>
    </location>
</feature>
<evidence type="ECO:0000313" key="3">
    <source>
        <dbReference type="Proteomes" id="UP001652445"/>
    </source>
</evidence>
<feature type="transmembrane region" description="Helical" evidence="1">
    <location>
        <begin position="33"/>
        <end position="56"/>
    </location>
</feature>
<dbReference type="RefSeq" id="WP_262686923.1">
    <property type="nucleotide sequence ID" value="NZ_JAOQIO010000098.1"/>
</dbReference>
<evidence type="ECO:0000313" key="2">
    <source>
        <dbReference type="EMBL" id="MCU6796069.1"/>
    </source>
</evidence>
<gene>
    <name evidence="2" type="ORF">OB236_28510</name>
</gene>
<proteinExistence type="predicted"/>
<comment type="caution">
    <text evidence="2">The sequence shown here is derived from an EMBL/GenBank/DDBJ whole genome shotgun (WGS) entry which is preliminary data.</text>
</comment>